<name>A0ABU5CEQ6_9BACI</name>
<keyword evidence="1" id="KW-1133">Transmembrane helix</keyword>
<gene>
    <name evidence="2" type="ORF">P5G51_002845</name>
</gene>
<proteinExistence type="predicted"/>
<dbReference type="EMBL" id="JAROCA020000001">
    <property type="protein sequence ID" value="MDY0404486.1"/>
    <property type="molecule type" value="Genomic_DNA"/>
</dbReference>
<comment type="caution">
    <text evidence="2">The sequence shown here is derived from an EMBL/GenBank/DDBJ whole genome shotgun (WGS) entry which is preliminary data.</text>
</comment>
<evidence type="ECO:0000256" key="1">
    <source>
        <dbReference type="SAM" id="Phobius"/>
    </source>
</evidence>
<protein>
    <recommendedName>
        <fullName evidence="4">DUF3976 domain-containing protein</fullName>
    </recommendedName>
</protein>
<organism evidence="2 3">
    <name type="scientific">Tigheibacillus jepli</name>
    <dbReference type="NCBI Taxonomy" id="3035914"/>
    <lineage>
        <taxon>Bacteria</taxon>
        <taxon>Bacillati</taxon>
        <taxon>Bacillota</taxon>
        <taxon>Bacilli</taxon>
        <taxon>Bacillales</taxon>
        <taxon>Bacillaceae</taxon>
        <taxon>Tigheibacillus</taxon>
    </lineage>
</organism>
<feature type="transmembrane region" description="Helical" evidence="1">
    <location>
        <begin position="37"/>
        <end position="57"/>
    </location>
</feature>
<evidence type="ECO:0008006" key="4">
    <source>
        <dbReference type="Google" id="ProtNLM"/>
    </source>
</evidence>
<feature type="transmembrane region" description="Helical" evidence="1">
    <location>
        <begin position="6"/>
        <end position="25"/>
    </location>
</feature>
<keyword evidence="1" id="KW-0472">Membrane</keyword>
<reference evidence="2 3" key="1">
    <citation type="submission" date="2023-10" db="EMBL/GenBank/DDBJ databases">
        <title>179-bfca-hs.</title>
        <authorList>
            <person name="Miliotis G."/>
            <person name="Sengupta P."/>
            <person name="Hameed A."/>
            <person name="Chuvochina M."/>
            <person name="Mcdonagh F."/>
            <person name="Simpson A.C."/>
            <person name="Singh N.K."/>
            <person name="Rekha P.D."/>
            <person name="Raman K."/>
            <person name="Hugenholtz P."/>
            <person name="Venkateswaran K."/>
        </authorList>
    </citation>
    <scope>NUCLEOTIDE SEQUENCE [LARGE SCALE GENOMIC DNA]</scope>
    <source>
        <strain evidence="2 3">179-BFC-A-HS</strain>
    </source>
</reference>
<dbReference type="RefSeq" id="WP_306067470.1">
    <property type="nucleotide sequence ID" value="NZ_JAROCA020000001.1"/>
</dbReference>
<keyword evidence="3" id="KW-1185">Reference proteome</keyword>
<keyword evidence="1" id="KW-0812">Transmembrane</keyword>
<sequence>MYSIIFLGVFVLGLLIIYLSIRRDFDEQKKLTNKGTIKLFSGLTILLGLVILFIFVMEHV</sequence>
<accession>A0ABU5CEQ6</accession>
<evidence type="ECO:0000313" key="3">
    <source>
        <dbReference type="Proteomes" id="UP001228376"/>
    </source>
</evidence>
<dbReference type="Proteomes" id="UP001228376">
    <property type="component" value="Unassembled WGS sequence"/>
</dbReference>
<evidence type="ECO:0000313" key="2">
    <source>
        <dbReference type="EMBL" id="MDY0404486.1"/>
    </source>
</evidence>